<keyword evidence="3" id="KW-1185">Reference proteome</keyword>
<proteinExistence type="predicted"/>
<dbReference type="OMA" id="VSSGFCH"/>
<organism evidence="2 3">
    <name type="scientific">Gossypium raimondii</name>
    <name type="common">Peruvian cotton</name>
    <name type="synonym">Gossypium klotzschianum subsp. raimondii</name>
    <dbReference type="NCBI Taxonomy" id="29730"/>
    <lineage>
        <taxon>Eukaryota</taxon>
        <taxon>Viridiplantae</taxon>
        <taxon>Streptophyta</taxon>
        <taxon>Embryophyta</taxon>
        <taxon>Tracheophyta</taxon>
        <taxon>Spermatophyta</taxon>
        <taxon>Magnoliopsida</taxon>
        <taxon>eudicotyledons</taxon>
        <taxon>Gunneridae</taxon>
        <taxon>Pentapetalae</taxon>
        <taxon>rosids</taxon>
        <taxon>malvids</taxon>
        <taxon>Malvales</taxon>
        <taxon>Malvaceae</taxon>
        <taxon>Malvoideae</taxon>
        <taxon>Gossypium</taxon>
    </lineage>
</organism>
<dbReference type="EMBL" id="CM001745">
    <property type="protein sequence ID" value="KJB33851.1"/>
    <property type="molecule type" value="Genomic_DNA"/>
</dbReference>
<name>A0A0D2RWI2_GOSRA</name>
<gene>
    <name evidence="2" type="ORF">B456_006G034400</name>
</gene>
<dbReference type="Gramene" id="KJB33851">
    <property type="protein sequence ID" value="KJB33851"/>
    <property type="gene ID" value="B456_006G034400"/>
</dbReference>
<protein>
    <submittedName>
        <fullName evidence="2">Uncharacterized protein</fullName>
    </submittedName>
</protein>
<reference evidence="2 3" key="1">
    <citation type="journal article" date="2012" name="Nature">
        <title>Repeated polyploidization of Gossypium genomes and the evolution of spinnable cotton fibres.</title>
        <authorList>
            <person name="Paterson A.H."/>
            <person name="Wendel J.F."/>
            <person name="Gundlach H."/>
            <person name="Guo H."/>
            <person name="Jenkins J."/>
            <person name="Jin D."/>
            <person name="Llewellyn D."/>
            <person name="Showmaker K.C."/>
            <person name="Shu S."/>
            <person name="Udall J."/>
            <person name="Yoo M.J."/>
            <person name="Byers R."/>
            <person name="Chen W."/>
            <person name="Doron-Faigenboim A."/>
            <person name="Duke M.V."/>
            <person name="Gong L."/>
            <person name="Grimwood J."/>
            <person name="Grover C."/>
            <person name="Grupp K."/>
            <person name="Hu G."/>
            <person name="Lee T.H."/>
            <person name="Li J."/>
            <person name="Lin L."/>
            <person name="Liu T."/>
            <person name="Marler B.S."/>
            <person name="Page J.T."/>
            <person name="Roberts A.W."/>
            <person name="Romanel E."/>
            <person name="Sanders W.S."/>
            <person name="Szadkowski E."/>
            <person name="Tan X."/>
            <person name="Tang H."/>
            <person name="Xu C."/>
            <person name="Wang J."/>
            <person name="Wang Z."/>
            <person name="Zhang D."/>
            <person name="Zhang L."/>
            <person name="Ashrafi H."/>
            <person name="Bedon F."/>
            <person name="Bowers J.E."/>
            <person name="Brubaker C.L."/>
            <person name="Chee P.W."/>
            <person name="Das S."/>
            <person name="Gingle A.R."/>
            <person name="Haigler C.H."/>
            <person name="Harker D."/>
            <person name="Hoffmann L.V."/>
            <person name="Hovav R."/>
            <person name="Jones D.C."/>
            <person name="Lemke C."/>
            <person name="Mansoor S."/>
            <person name="ur Rahman M."/>
            <person name="Rainville L.N."/>
            <person name="Rambani A."/>
            <person name="Reddy U.K."/>
            <person name="Rong J.K."/>
            <person name="Saranga Y."/>
            <person name="Scheffler B.E."/>
            <person name="Scheffler J.A."/>
            <person name="Stelly D.M."/>
            <person name="Triplett B.A."/>
            <person name="Van Deynze A."/>
            <person name="Vaslin M.F."/>
            <person name="Waghmare V.N."/>
            <person name="Walford S.A."/>
            <person name="Wright R.J."/>
            <person name="Zaki E.A."/>
            <person name="Zhang T."/>
            <person name="Dennis E.S."/>
            <person name="Mayer K.F."/>
            <person name="Peterson D.G."/>
            <person name="Rokhsar D.S."/>
            <person name="Wang X."/>
            <person name="Schmutz J."/>
        </authorList>
    </citation>
    <scope>NUCLEOTIDE SEQUENCE [LARGE SCALE GENOMIC DNA]</scope>
</reference>
<evidence type="ECO:0000313" key="3">
    <source>
        <dbReference type="Proteomes" id="UP000032304"/>
    </source>
</evidence>
<evidence type="ECO:0000313" key="2">
    <source>
        <dbReference type="EMBL" id="KJB33851.1"/>
    </source>
</evidence>
<accession>A0A0D2RWI2</accession>
<evidence type="ECO:0000256" key="1">
    <source>
        <dbReference type="SAM" id="MobiDB-lite"/>
    </source>
</evidence>
<dbReference type="Proteomes" id="UP000032304">
    <property type="component" value="Chromosome 6"/>
</dbReference>
<feature type="region of interest" description="Disordered" evidence="1">
    <location>
        <begin position="65"/>
        <end position="91"/>
    </location>
</feature>
<sequence length="91" mass="9969">MTFHLFGTLDKLKQAIYYTRRSHFDVQDFYNEAITSLLAVEDGKINIAAIISWVSSGFCHRKRSNNAAGMTPASSTTGGNREASMASSSCD</sequence>
<dbReference type="AlphaFoldDB" id="A0A0D2RWI2"/>